<feature type="compositionally biased region" description="Basic residues" evidence="1">
    <location>
        <begin position="1"/>
        <end position="13"/>
    </location>
</feature>
<dbReference type="OrthoDB" id="5318346at2759"/>
<dbReference type="Proteomes" id="UP000799770">
    <property type="component" value="Unassembled WGS sequence"/>
</dbReference>
<feature type="compositionally biased region" description="Low complexity" evidence="1">
    <location>
        <begin position="26"/>
        <end position="39"/>
    </location>
</feature>
<dbReference type="PANTHER" id="PTHR42080:SF1">
    <property type="entry name" value="SRR1-LIKE DOMAIN-CONTAINING PROTEIN"/>
    <property type="match status" value="1"/>
</dbReference>
<gene>
    <name evidence="3" type="ORF">BDV96DRAFT_495251</name>
</gene>
<dbReference type="Pfam" id="PF07985">
    <property type="entry name" value="SRR1"/>
    <property type="match status" value="1"/>
</dbReference>
<feature type="region of interest" description="Disordered" evidence="1">
    <location>
        <begin position="1"/>
        <end position="44"/>
    </location>
</feature>
<evidence type="ECO:0000313" key="3">
    <source>
        <dbReference type="EMBL" id="KAF2114205.1"/>
    </source>
</evidence>
<evidence type="ECO:0000256" key="1">
    <source>
        <dbReference type="SAM" id="MobiDB-lite"/>
    </source>
</evidence>
<dbReference type="AlphaFoldDB" id="A0A6A5Z4A6"/>
<feature type="domain" description="SRR1-like" evidence="2">
    <location>
        <begin position="83"/>
        <end position="216"/>
    </location>
</feature>
<evidence type="ECO:0000313" key="4">
    <source>
        <dbReference type="Proteomes" id="UP000799770"/>
    </source>
</evidence>
<dbReference type="EMBL" id="ML977326">
    <property type="protein sequence ID" value="KAF2114205.1"/>
    <property type="molecule type" value="Genomic_DNA"/>
</dbReference>
<dbReference type="PANTHER" id="PTHR42080">
    <property type="entry name" value="SRR1 DOMAIN-CONTAINING PROTEIN"/>
    <property type="match status" value="1"/>
</dbReference>
<accession>A0A6A5Z4A6</accession>
<reference evidence="3" key="1">
    <citation type="journal article" date="2020" name="Stud. Mycol.">
        <title>101 Dothideomycetes genomes: a test case for predicting lifestyles and emergence of pathogens.</title>
        <authorList>
            <person name="Haridas S."/>
            <person name="Albert R."/>
            <person name="Binder M."/>
            <person name="Bloem J."/>
            <person name="Labutti K."/>
            <person name="Salamov A."/>
            <person name="Andreopoulos B."/>
            <person name="Baker S."/>
            <person name="Barry K."/>
            <person name="Bills G."/>
            <person name="Bluhm B."/>
            <person name="Cannon C."/>
            <person name="Castanera R."/>
            <person name="Culley D."/>
            <person name="Daum C."/>
            <person name="Ezra D."/>
            <person name="Gonzalez J."/>
            <person name="Henrissat B."/>
            <person name="Kuo A."/>
            <person name="Liang C."/>
            <person name="Lipzen A."/>
            <person name="Lutzoni F."/>
            <person name="Magnuson J."/>
            <person name="Mondo S."/>
            <person name="Nolan M."/>
            <person name="Ohm R."/>
            <person name="Pangilinan J."/>
            <person name="Park H.-J."/>
            <person name="Ramirez L."/>
            <person name="Alfaro M."/>
            <person name="Sun H."/>
            <person name="Tritt A."/>
            <person name="Yoshinaga Y."/>
            <person name="Zwiers L.-H."/>
            <person name="Turgeon B."/>
            <person name="Goodwin S."/>
            <person name="Spatafora J."/>
            <person name="Crous P."/>
            <person name="Grigoriev I."/>
        </authorList>
    </citation>
    <scope>NUCLEOTIDE SEQUENCE</scope>
    <source>
        <strain evidence="3">CBS 627.86</strain>
    </source>
</reference>
<name>A0A6A5Z4A6_9PLEO</name>
<keyword evidence="4" id="KW-1185">Reference proteome</keyword>
<organism evidence="3 4">
    <name type="scientific">Lophiotrema nucula</name>
    <dbReference type="NCBI Taxonomy" id="690887"/>
    <lineage>
        <taxon>Eukaryota</taxon>
        <taxon>Fungi</taxon>
        <taxon>Dikarya</taxon>
        <taxon>Ascomycota</taxon>
        <taxon>Pezizomycotina</taxon>
        <taxon>Dothideomycetes</taxon>
        <taxon>Pleosporomycetidae</taxon>
        <taxon>Pleosporales</taxon>
        <taxon>Lophiotremataceae</taxon>
        <taxon>Lophiotrema</taxon>
    </lineage>
</organism>
<sequence>MPKGKGRRVKRKNVAASDGWTVVTHSDSNSSATNGASSSLEDARPKRTVDGLTVDRLLEDLGKLQSRWEETPCARQLTDILGKREWKVEQAVCIGIGSFSLDWEHRHRSMWQLVLFLAVVKLVTISKPQLKLFAQEPAFTPLDIDLLSAVSINVLTTNIESHITSKSFVFAPFVDWNLLLPIFLKDKDPDLYIGNEILDDYGPYARTEEKERRRKECEAIAQGFLKGRQSMKVPEFSLHAHALNGLVSSHKVQKSTGEQE</sequence>
<protein>
    <recommendedName>
        <fullName evidence="2">SRR1-like domain-containing protein</fullName>
    </recommendedName>
</protein>
<proteinExistence type="predicted"/>
<dbReference type="InterPro" id="IPR012942">
    <property type="entry name" value="SRR1-like"/>
</dbReference>
<evidence type="ECO:0000259" key="2">
    <source>
        <dbReference type="Pfam" id="PF07985"/>
    </source>
</evidence>